<evidence type="ECO:0000313" key="2">
    <source>
        <dbReference type="EMBL" id="CAF1599972.1"/>
    </source>
</evidence>
<dbReference type="GO" id="GO:0003924">
    <property type="term" value="F:GTPase activity"/>
    <property type="evidence" value="ECO:0007669"/>
    <property type="project" value="InterPro"/>
</dbReference>
<proteinExistence type="predicted"/>
<gene>
    <name evidence="2" type="ORF">GPM918_LOCUS42367</name>
    <name evidence="3" type="ORF">SRO942_LOCUS43588</name>
</gene>
<dbReference type="InterPro" id="IPR003130">
    <property type="entry name" value="GED"/>
</dbReference>
<reference evidence="2" key="1">
    <citation type="submission" date="2021-02" db="EMBL/GenBank/DDBJ databases">
        <authorList>
            <person name="Nowell W R."/>
        </authorList>
    </citation>
    <scope>NUCLEOTIDE SEQUENCE</scope>
</reference>
<accession>A0A816AW29</accession>
<evidence type="ECO:0000259" key="1">
    <source>
        <dbReference type="Pfam" id="PF02212"/>
    </source>
</evidence>
<dbReference type="EMBL" id="CAJOBC010101935">
    <property type="protein sequence ID" value="CAF4476713.1"/>
    <property type="molecule type" value="Genomic_DNA"/>
</dbReference>
<dbReference type="EMBL" id="CAJNOQ010035545">
    <property type="protein sequence ID" value="CAF1599972.1"/>
    <property type="molecule type" value="Genomic_DNA"/>
</dbReference>
<dbReference type="Proteomes" id="UP000681722">
    <property type="component" value="Unassembled WGS sequence"/>
</dbReference>
<feature type="domain" description="Dynamin GTPase effector" evidence="1">
    <location>
        <begin position="3"/>
        <end position="66"/>
    </location>
</feature>
<comment type="caution">
    <text evidence="2">The sequence shown here is derived from an EMBL/GenBank/DDBJ whole genome shotgun (WGS) entry which is preliminary data.</text>
</comment>
<dbReference type="OrthoDB" id="10037197at2759"/>
<dbReference type="GO" id="GO:0005525">
    <property type="term" value="F:GTP binding"/>
    <property type="evidence" value="ECO:0007669"/>
    <property type="project" value="InterPro"/>
</dbReference>
<name>A0A816AW29_9BILA</name>
<evidence type="ECO:0000313" key="4">
    <source>
        <dbReference type="Proteomes" id="UP000663829"/>
    </source>
</evidence>
<dbReference type="Proteomes" id="UP000663829">
    <property type="component" value="Unassembled WGS sequence"/>
</dbReference>
<organism evidence="2 4">
    <name type="scientific">Didymodactylos carnosus</name>
    <dbReference type="NCBI Taxonomy" id="1234261"/>
    <lineage>
        <taxon>Eukaryota</taxon>
        <taxon>Metazoa</taxon>
        <taxon>Spiralia</taxon>
        <taxon>Gnathifera</taxon>
        <taxon>Rotifera</taxon>
        <taxon>Eurotatoria</taxon>
        <taxon>Bdelloidea</taxon>
        <taxon>Philodinida</taxon>
        <taxon>Philodinidae</taxon>
        <taxon>Didymodactylos</taxon>
    </lineage>
</organism>
<dbReference type="AlphaFoldDB" id="A0A816AW29"/>
<dbReference type="Pfam" id="PF02212">
    <property type="entry name" value="GED"/>
    <property type="match status" value="1"/>
</dbReference>
<sequence>MQNVVEKRMIDQISQLCFYHLITKCSSITDTKLSTTYSSIDLYQIMAEPYEQKEKREKLESSIRNYEAELNERSLCPLWKRGL</sequence>
<protein>
    <recommendedName>
        <fullName evidence="1">Dynamin GTPase effector domain-containing protein</fullName>
    </recommendedName>
</protein>
<evidence type="ECO:0000313" key="3">
    <source>
        <dbReference type="EMBL" id="CAF4476713.1"/>
    </source>
</evidence>
<keyword evidence="4" id="KW-1185">Reference proteome</keyword>
<feature type="non-terminal residue" evidence="2">
    <location>
        <position position="83"/>
    </location>
</feature>
<feature type="non-terminal residue" evidence="2">
    <location>
        <position position="1"/>
    </location>
</feature>